<comment type="caution">
    <text evidence="1">The sequence shown here is derived from an EMBL/GenBank/DDBJ whole genome shotgun (WGS) entry which is preliminary data.</text>
</comment>
<accession>A0ABV1SMT3</accession>
<keyword evidence="2" id="KW-1185">Reference proteome</keyword>
<dbReference type="Proteomes" id="UP001438953">
    <property type="component" value="Unassembled WGS sequence"/>
</dbReference>
<sequence>MSRSQFRRLAHAALASAPDLLGVTLVSAWAGNVSANDLPVIGVATPRERGRAGTLASFEREVLLQVVIKRLGGTEIEDQLDRDAEAIEAAVMGAFGGQCVTLTPEEVTTTLNGEGEAVIGTAVISFTAQYLKPLRR</sequence>
<name>A0ABV1SMT3_9RHOB</name>
<organism evidence="1 2">
    <name type="scientific">Thioclava kandeliae</name>
    <dbReference type="NCBI Taxonomy" id="3070818"/>
    <lineage>
        <taxon>Bacteria</taxon>
        <taxon>Pseudomonadati</taxon>
        <taxon>Pseudomonadota</taxon>
        <taxon>Alphaproteobacteria</taxon>
        <taxon>Rhodobacterales</taxon>
        <taxon>Paracoccaceae</taxon>
        <taxon>Thioclava</taxon>
    </lineage>
</organism>
<gene>
    <name evidence="1" type="ORF">VSX56_19355</name>
</gene>
<evidence type="ECO:0000313" key="2">
    <source>
        <dbReference type="Proteomes" id="UP001438953"/>
    </source>
</evidence>
<proteinExistence type="predicted"/>
<evidence type="ECO:0008006" key="3">
    <source>
        <dbReference type="Google" id="ProtNLM"/>
    </source>
</evidence>
<reference evidence="1 2" key="1">
    <citation type="submission" date="2024-06" db="EMBL/GenBank/DDBJ databases">
        <title>Thioclava kandeliae sp. nov. from a rhizosphere soil sample of Kandelia candel in a mangrove.</title>
        <authorList>
            <person name="Mu T."/>
        </authorList>
    </citation>
    <scope>NUCLEOTIDE SEQUENCE [LARGE SCALE GENOMIC DNA]</scope>
    <source>
        <strain evidence="1 2">CPCC 100088</strain>
    </source>
</reference>
<dbReference type="RefSeq" id="WP_350939213.1">
    <property type="nucleotide sequence ID" value="NZ_JAYWLC010000036.1"/>
</dbReference>
<protein>
    <recommendedName>
        <fullName evidence="3">DUF3168 domain-containing protein</fullName>
    </recommendedName>
</protein>
<dbReference type="EMBL" id="JAYWLC010000036">
    <property type="protein sequence ID" value="MER5173916.1"/>
    <property type="molecule type" value="Genomic_DNA"/>
</dbReference>
<evidence type="ECO:0000313" key="1">
    <source>
        <dbReference type="EMBL" id="MER5173916.1"/>
    </source>
</evidence>